<evidence type="ECO:0000259" key="2">
    <source>
        <dbReference type="PROSITE" id="PS50184"/>
    </source>
</evidence>
<accession>A0A7R9LSC3</accession>
<feature type="region of interest" description="Disordered" evidence="1">
    <location>
        <begin position="656"/>
        <end position="725"/>
    </location>
</feature>
<feature type="compositionally biased region" description="Polar residues" evidence="1">
    <location>
        <begin position="664"/>
        <end position="681"/>
    </location>
</feature>
<feature type="domain" description="VWFC" evidence="2">
    <location>
        <begin position="36"/>
        <end position="106"/>
    </location>
</feature>
<evidence type="ECO:0000313" key="3">
    <source>
        <dbReference type="EMBL" id="CAD7646332.1"/>
    </source>
</evidence>
<dbReference type="PANTHER" id="PTHR46303">
    <property type="entry name" value="VWFC DOMAIN-CONTAINING PROTEIN"/>
    <property type="match status" value="1"/>
</dbReference>
<dbReference type="GO" id="GO:0030514">
    <property type="term" value="P:negative regulation of BMP signaling pathway"/>
    <property type="evidence" value="ECO:0007669"/>
    <property type="project" value="TreeGrafter"/>
</dbReference>
<feature type="domain" description="VWFC" evidence="2">
    <location>
        <begin position="138"/>
        <end position="212"/>
    </location>
</feature>
<dbReference type="GO" id="GO:0036122">
    <property type="term" value="F:BMP binding"/>
    <property type="evidence" value="ECO:0007669"/>
    <property type="project" value="TreeGrafter"/>
</dbReference>
<name>A0A7R9LSC3_9ACAR</name>
<dbReference type="InterPro" id="IPR001007">
    <property type="entry name" value="VWF_dom"/>
</dbReference>
<feature type="compositionally biased region" description="Basic and acidic residues" evidence="1">
    <location>
        <begin position="854"/>
        <end position="873"/>
    </location>
</feature>
<feature type="region of interest" description="Disordered" evidence="1">
    <location>
        <begin position="585"/>
        <end position="607"/>
    </location>
</feature>
<gene>
    <name evidence="3" type="ORF">ONB1V03_LOCUS5675</name>
</gene>
<dbReference type="GO" id="GO:0030154">
    <property type="term" value="P:cell differentiation"/>
    <property type="evidence" value="ECO:0007669"/>
    <property type="project" value="TreeGrafter"/>
</dbReference>
<dbReference type="PROSITE" id="PS01208">
    <property type="entry name" value="VWFC_1"/>
    <property type="match status" value="1"/>
</dbReference>
<feature type="domain" description="VWFC" evidence="2">
    <location>
        <begin position="249"/>
        <end position="313"/>
    </location>
</feature>
<dbReference type="AlphaFoldDB" id="A0A7R9LSC3"/>
<proteinExistence type="predicted"/>
<dbReference type="PROSITE" id="PS50184">
    <property type="entry name" value="VWFC_2"/>
    <property type="match status" value="3"/>
</dbReference>
<sequence length="1110" mass="125804">MNSCETLKTYTTYHYLYPFADKSNINEDSIETPVSKSCPFSGTRYPLGESWFRRLDTHDMSYCVACVCAQGGKSNCTSRPCDGLIQLCEEATDLNELEKGCCQQCTETDETKRVEIHIKSQVNTLNRSPTTDRPLPANSCQHNGKTYSDNQIFASNTSGIHRTSANQCVQCICQAGLVLCRLKTCYADSCSSVGDNSNGFNEDCCPLRANCRDKPISDSDNYDKREGHLVTIYSPNDDSSGTYQTLNANDCKSGGKVYANGAKWHPIIGPFGQMDCVVCVCTSGSIECSRISCHKSSCLQTKPIQGQCCPICVVHQTNEDQKSSQNEWQTKETIIETNNKSENNGNIGHKKEANVETMCVPIKMDTICFRSHAQSSNSAYYQYAFQTKATNRSTILYSFTVKDEIIIIASKQDVLWNEYIAMVCRVTCLSLDEIHSSSKQFKSVSHNRDNSLKNAIETIQRRRAENPLAHLYGPNSLPLQAIQYYKRLVPLVPINTNPNVQLIEVPLEYNQIEDDYSDDSPKNDLYLKALALKLSKLSDYNTEQDSDVSNRILNRINKKKKRTRRFHPDEYSTITLMLRKKSLPIPKISKSKSDQKFENKNNKQTKVKKVITKRKVESQMALDYMGVNNESKTSPKDLKTTDKTVVSELNDILSDDSKTEKYTQTKQNETNSGSNKTNESLSHTKRPKNTEIKEIKTKNKRSSPLTELSFNDKNDENNDNNNENENIIIYPVENIEEKSELKIGKTSDGESPIGNQQLDEWLRREYYENIAKALATMRKKRSEDSFDYNLKSDDNYGINSIDDLNSIPDNLIAIDDSNEDNENERPDNSLNKNNGKLDESDDYVVAAVEDDIEGNDKNNENEDTNGRNERTDNESEDSVIWDVIEEKSRQKKKRSVNSDVEDRDNDETNDIDIDSQRFTRINTKLESIEDSLLNEAIGLIRKTAQKGSQSEAESNKIENRLDAAYDIEDMRNLTDNQMDNQDDNLENSLSRSESADNCFAIEMLSSDCSSVADLMPNSRLHESFTDACNWHHICYTCGEIYGLLSSDCDAGFLEASRLACEDSPSCESFARLVLKPLRQSRVFYKSSVPQTCFQYKCIKDFLFDSTNKKR</sequence>
<feature type="compositionally biased region" description="Basic and acidic residues" evidence="1">
    <location>
        <begin position="591"/>
        <end position="601"/>
    </location>
</feature>
<feature type="compositionally biased region" description="Acidic residues" evidence="1">
    <location>
        <begin position="899"/>
        <end position="910"/>
    </location>
</feature>
<evidence type="ECO:0000313" key="4">
    <source>
        <dbReference type="Proteomes" id="UP000728032"/>
    </source>
</evidence>
<dbReference type="SUPFAM" id="SSF57603">
    <property type="entry name" value="FnI-like domain"/>
    <property type="match status" value="3"/>
</dbReference>
<dbReference type="GO" id="GO:0005615">
    <property type="term" value="C:extracellular space"/>
    <property type="evidence" value="ECO:0007669"/>
    <property type="project" value="TreeGrafter"/>
</dbReference>
<dbReference type="Gene3D" id="2.10.70.10">
    <property type="entry name" value="Complement Module, domain 1"/>
    <property type="match status" value="2"/>
</dbReference>
<evidence type="ECO:0000256" key="1">
    <source>
        <dbReference type="SAM" id="MobiDB-lite"/>
    </source>
</evidence>
<feature type="compositionally biased region" description="Basic and acidic residues" evidence="1">
    <location>
        <begin position="688"/>
        <end position="697"/>
    </location>
</feature>
<dbReference type="EMBL" id="CAJPVJ010002333">
    <property type="protein sequence ID" value="CAG2166148.1"/>
    <property type="molecule type" value="Genomic_DNA"/>
</dbReference>
<dbReference type="PANTHER" id="PTHR46303:SF1">
    <property type="entry name" value="VWFC DOMAIN-CONTAINING PROTEIN"/>
    <property type="match status" value="1"/>
</dbReference>
<dbReference type="Pfam" id="PF00093">
    <property type="entry name" value="VWC"/>
    <property type="match status" value="1"/>
</dbReference>
<protein>
    <recommendedName>
        <fullName evidence="2">VWFC domain-containing protein</fullName>
    </recommendedName>
</protein>
<dbReference type="OrthoDB" id="6138985at2759"/>
<dbReference type="SMART" id="SM00214">
    <property type="entry name" value="VWC"/>
    <property type="match status" value="3"/>
</dbReference>
<dbReference type="Proteomes" id="UP000728032">
    <property type="component" value="Unassembled WGS sequence"/>
</dbReference>
<dbReference type="EMBL" id="OC917158">
    <property type="protein sequence ID" value="CAD7646332.1"/>
    <property type="molecule type" value="Genomic_DNA"/>
</dbReference>
<dbReference type="InterPro" id="IPR045717">
    <property type="entry name" value="CHRDL1/2"/>
</dbReference>
<feature type="compositionally biased region" description="Basic and acidic residues" evidence="1">
    <location>
        <begin position="633"/>
        <end position="642"/>
    </location>
</feature>
<keyword evidence="4" id="KW-1185">Reference proteome</keyword>
<feature type="region of interest" description="Disordered" evidence="1">
    <location>
        <begin position="813"/>
        <end position="910"/>
    </location>
</feature>
<organism evidence="3">
    <name type="scientific">Oppiella nova</name>
    <dbReference type="NCBI Taxonomy" id="334625"/>
    <lineage>
        <taxon>Eukaryota</taxon>
        <taxon>Metazoa</taxon>
        <taxon>Ecdysozoa</taxon>
        <taxon>Arthropoda</taxon>
        <taxon>Chelicerata</taxon>
        <taxon>Arachnida</taxon>
        <taxon>Acari</taxon>
        <taxon>Acariformes</taxon>
        <taxon>Sarcoptiformes</taxon>
        <taxon>Oribatida</taxon>
        <taxon>Brachypylina</taxon>
        <taxon>Oppioidea</taxon>
        <taxon>Oppiidae</taxon>
        <taxon>Oppiella</taxon>
    </lineage>
</organism>
<reference evidence="3" key="1">
    <citation type="submission" date="2020-11" db="EMBL/GenBank/DDBJ databases">
        <authorList>
            <person name="Tran Van P."/>
        </authorList>
    </citation>
    <scope>NUCLEOTIDE SEQUENCE</scope>
</reference>
<feature type="region of interest" description="Disordered" evidence="1">
    <location>
        <begin position="622"/>
        <end position="643"/>
    </location>
</feature>